<feature type="compositionally biased region" description="Low complexity" evidence="1">
    <location>
        <begin position="364"/>
        <end position="376"/>
    </location>
</feature>
<feature type="region of interest" description="Disordered" evidence="1">
    <location>
        <begin position="364"/>
        <end position="458"/>
    </location>
</feature>
<organism evidence="2 3">
    <name type="scientific">Mycolicibacterium frederiksbergense</name>
    <dbReference type="NCBI Taxonomy" id="117567"/>
    <lineage>
        <taxon>Bacteria</taxon>
        <taxon>Bacillati</taxon>
        <taxon>Actinomycetota</taxon>
        <taxon>Actinomycetes</taxon>
        <taxon>Mycobacteriales</taxon>
        <taxon>Mycobacteriaceae</taxon>
        <taxon>Mycolicibacterium</taxon>
    </lineage>
</organism>
<keyword evidence="3" id="KW-1185">Reference proteome</keyword>
<dbReference type="RefSeq" id="WP_280833121.1">
    <property type="nucleotide sequence ID" value="NZ_JARXVE010000004.1"/>
</dbReference>
<name>A0ABT6L3D0_9MYCO</name>
<accession>A0ABT6L3D0</accession>
<reference evidence="2 3" key="1">
    <citation type="submission" date="2023-04" db="EMBL/GenBank/DDBJ databases">
        <title>Forest soil microbial communities from Buena Vista Peninsula, Colon Province, Panama.</title>
        <authorList>
            <person name="Bouskill N."/>
        </authorList>
    </citation>
    <scope>NUCLEOTIDE SEQUENCE [LARGE SCALE GENOMIC DNA]</scope>
    <source>
        <strain evidence="2 3">AC80</strain>
    </source>
</reference>
<gene>
    <name evidence="2" type="ORF">M2272_003163</name>
</gene>
<feature type="compositionally biased region" description="Basic and acidic residues" evidence="1">
    <location>
        <begin position="399"/>
        <end position="409"/>
    </location>
</feature>
<protein>
    <recommendedName>
        <fullName evidence="4">PE-PGRS family protein</fullName>
    </recommendedName>
</protein>
<evidence type="ECO:0000313" key="3">
    <source>
        <dbReference type="Proteomes" id="UP001160130"/>
    </source>
</evidence>
<dbReference type="EMBL" id="JARXVE010000004">
    <property type="protein sequence ID" value="MDH6196520.1"/>
    <property type="molecule type" value="Genomic_DNA"/>
</dbReference>
<dbReference type="Proteomes" id="UP001160130">
    <property type="component" value="Unassembled WGS sequence"/>
</dbReference>
<comment type="caution">
    <text evidence="2">The sequence shown here is derived from an EMBL/GenBank/DDBJ whole genome shotgun (WGS) entry which is preliminary data.</text>
</comment>
<evidence type="ECO:0008006" key="4">
    <source>
        <dbReference type="Google" id="ProtNLM"/>
    </source>
</evidence>
<sequence length="458" mass="46876">MHTDSPLRSRLKPYLTAGVALTAAGVIAATPIAPMPSDIQVAAPQISTSSVELTALSDATAITSWINLIATTFNNVGSIGGAMVTDPAPILRQVIDNQIQYAQFVAGALQGSIQGTVNWLTTDKADGLQKPLQWAWEAAQKGEFQQANSFIQQAIQNWFFAAGMGLIMPLMVPVQMAKNLGTFAEASLMQVMMAGMGVLGVLNASSYPIADSLTAISKAVQAGDPLKAVSELIALPANSLNGLLNGYTLNGFLHYPGLLSFSDEPWGAGIVQTLLVNAPRALADAIRVVNFPNGPSSRSSADNGVELASTEQSAADVVIANDLVAGRAANTVQTLNVSLEDIGAGPTGKVQTEPVTSLETGTLAPAADADTTAPAAEPVSTEDNAKEPAKPAVRGVKSPTDKISVKPSDRVAASLSKARDGLKQSLGISSKKAEKSAGGNTGSTDNGGGSGASGGSDD</sequence>
<feature type="compositionally biased region" description="Gly residues" evidence="1">
    <location>
        <begin position="439"/>
        <end position="458"/>
    </location>
</feature>
<evidence type="ECO:0000313" key="2">
    <source>
        <dbReference type="EMBL" id="MDH6196520.1"/>
    </source>
</evidence>
<evidence type="ECO:0000256" key="1">
    <source>
        <dbReference type="SAM" id="MobiDB-lite"/>
    </source>
</evidence>
<proteinExistence type="predicted"/>